<reference evidence="8 9" key="1">
    <citation type="submission" date="2019-12" db="EMBL/GenBank/DDBJ databases">
        <title>WGS of CPCC 203550 I12A-02606.</title>
        <authorList>
            <person name="Jiang Z."/>
        </authorList>
    </citation>
    <scope>NUCLEOTIDE SEQUENCE [LARGE SCALE GENOMIC DNA]</scope>
    <source>
        <strain evidence="8 9">I12A-02606</strain>
    </source>
</reference>
<dbReference type="NCBIfam" id="TIGR00765">
    <property type="entry name" value="yihY_not_rbn"/>
    <property type="match status" value="1"/>
</dbReference>
<protein>
    <submittedName>
        <fullName evidence="8">YihY/virulence factor BrkB family protein</fullName>
    </submittedName>
</protein>
<keyword evidence="3 7" id="KW-0812">Transmembrane</keyword>
<dbReference type="RefSeq" id="WP_163474669.1">
    <property type="nucleotide sequence ID" value="NZ_JAAGWE010000001.1"/>
</dbReference>
<evidence type="ECO:0000256" key="1">
    <source>
        <dbReference type="ARBA" id="ARBA00004651"/>
    </source>
</evidence>
<name>A0A6P0G8K3_9ACTN</name>
<feature type="transmembrane region" description="Helical" evidence="7">
    <location>
        <begin position="259"/>
        <end position="283"/>
    </location>
</feature>
<evidence type="ECO:0000256" key="5">
    <source>
        <dbReference type="ARBA" id="ARBA00023136"/>
    </source>
</evidence>
<comment type="subcellular location">
    <subcellularLocation>
        <location evidence="1">Cell membrane</location>
        <topology evidence="1">Multi-pass membrane protein</topology>
    </subcellularLocation>
</comment>
<feature type="region of interest" description="Disordered" evidence="6">
    <location>
        <begin position="293"/>
        <end position="321"/>
    </location>
</feature>
<evidence type="ECO:0000256" key="6">
    <source>
        <dbReference type="SAM" id="MobiDB-lite"/>
    </source>
</evidence>
<dbReference type="AlphaFoldDB" id="A0A6P0G8K3"/>
<dbReference type="EMBL" id="JAAGWE010000001">
    <property type="protein sequence ID" value="NEM04456.1"/>
    <property type="molecule type" value="Genomic_DNA"/>
</dbReference>
<proteinExistence type="predicted"/>
<evidence type="ECO:0000256" key="7">
    <source>
        <dbReference type="SAM" id="Phobius"/>
    </source>
</evidence>
<dbReference type="PANTHER" id="PTHR30213:SF0">
    <property type="entry name" value="UPF0761 MEMBRANE PROTEIN YIHY"/>
    <property type="match status" value="1"/>
</dbReference>
<keyword evidence="2" id="KW-1003">Cell membrane</keyword>
<evidence type="ECO:0000256" key="2">
    <source>
        <dbReference type="ARBA" id="ARBA00022475"/>
    </source>
</evidence>
<keyword evidence="5 7" id="KW-0472">Membrane</keyword>
<feature type="transmembrane region" description="Helical" evidence="7">
    <location>
        <begin position="47"/>
        <end position="70"/>
    </location>
</feature>
<evidence type="ECO:0000313" key="9">
    <source>
        <dbReference type="Proteomes" id="UP000471126"/>
    </source>
</evidence>
<dbReference type="PANTHER" id="PTHR30213">
    <property type="entry name" value="INNER MEMBRANE PROTEIN YHJD"/>
    <property type="match status" value="1"/>
</dbReference>
<keyword evidence="4 7" id="KW-1133">Transmembrane helix</keyword>
<feature type="transmembrane region" description="Helical" evidence="7">
    <location>
        <begin position="193"/>
        <end position="213"/>
    </location>
</feature>
<comment type="caution">
    <text evidence="8">The sequence shown here is derived from an EMBL/GenBank/DDBJ whole genome shotgun (WGS) entry which is preliminary data.</text>
</comment>
<accession>A0A6P0G8K3</accession>
<dbReference type="Pfam" id="PF03631">
    <property type="entry name" value="Virul_fac_BrkB"/>
    <property type="match status" value="1"/>
</dbReference>
<gene>
    <name evidence="8" type="ORF">GCU54_00220</name>
</gene>
<evidence type="ECO:0000256" key="3">
    <source>
        <dbReference type="ARBA" id="ARBA00022692"/>
    </source>
</evidence>
<organism evidence="8 9">
    <name type="scientific">Geodermatophilus normandii</name>
    <dbReference type="NCBI Taxonomy" id="1137989"/>
    <lineage>
        <taxon>Bacteria</taxon>
        <taxon>Bacillati</taxon>
        <taxon>Actinomycetota</taxon>
        <taxon>Actinomycetes</taxon>
        <taxon>Geodermatophilales</taxon>
        <taxon>Geodermatophilaceae</taxon>
        <taxon>Geodermatophilus</taxon>
    </lineage>
</organism>
<feature type="transmembrane region" description="Helical" evidence="7">
    <location>
        <begin position="225"/>
        <end position="247"/>
    </location>
</feature>
<dbReference type="InterPro" id="IPR017039">
    <property type="entry name" value="Virul_fac_BrkB"/>
</dbReference>
<dbReference type="PIRSF" id="PIRSF035875">
    <property type="entry name" value="RNase_BN"/>
    <property type="match status" value="1"/>
</dbReference>
<evidence type="ECO:0000256" key="4">
    <source>
        <dbReference type="ARBA" id="ARBA00022989"/>
    </source>
</evidence>
<feature type="transmembrane region" description="Helical" evidence="7">
    <location>
        <begin position="115"/>
        <end position="133"/>
    </location>
</feature>
<dbReference type="GO" id="GO:0005886">
    <property type="term" value="C:plasma membrane"/>
    <property type="evidence" value="ECO:0007669"/>
    <property type="project" value="UniProtKB-SubCell"/>
</dbReference>
<evidence type="ECO:0000313" key="8">
    <source>
        <dbReference type="EMBL" id="NEM04456.1"/>
    </source>
</evidence>
<feature type="transmembrane region" description="Helical" evidence="7">
    <location>
        <begin position="154"/>
        <end position="181"/>
    </location>
</feature>
<sequence>MARTRQEAPAASAAGSPHRMSARDWRRVLRRVGAHVLGERLMVQASAVAFFAVLSLAPVLVTAVSVYGVVNTPEEALEELSGLVRMLPSDLQSLVADQLTSIAAASTQVLTLRGLAGLVAALWTATTATVYLVDGLTLAYRETESRGFLRRSALALGLVLGGAVLLAGVIALGGLVSGALAGAPGPVRAVVPALSWVAAAVLMSAVLALLYRFGPDRRQARWRWVTPGSSVATLLWLAVTIGFFAYVQGLGNYQSTYGSLAGVAISMVWVWATVFLVIVGAAVNAEAERQTVRDSTVGPEQPLGERGAVVADDAPPFAGER</sequence>
<dbReference type="Proteomes" id="UP000471126">
    <property type="component" value="Unassembled WGS sequence"/>
</dbReference>